<evidence type="ECO:0000313" key="2">
    <source>
        <dbReference type="EMBL" id="KAK7202437.1"/>
    </source>
</evidence>
<evidence type="ECO:0000313" key="3">
    <source>
        <dbReference type="Proteomes" id="UP001498771"/>
    </source>
</evidence>
<proteinExistence type="predicted"/>
<dbReference type="Proteomes" id="UP001498771">
    <property type="component" value="Unassembled WGS sequence"/>
</dbReference>
<reference evidence="2 3" key="1">
    <citation type="submission" date="2024-03" db="EMBL/GenBank/DDBJ databases">
        <title>Genome-scale model development and genomic sequencing of the oleaginous clade Lipomyces.</title>
        <authorList>
            <consortium name="Lawrence Berkeley National Laboratory"/>
            <person name="Czajka J.J."/>
            <person name="Han Y."/>
            <person name="Kim J."/>
            <person name="Mondo S.J."/>
            <person name="Hofstad B.A."/>
            <person name="Robles A."/>
            <person name="Haridas S."/>
            <person name="Riley R."/>
            <person name="LaButti K."/>
            <person name="Pangilinan J."/>
            <person name="Andreopoulos W."/>
            <person name="Lipzen A."/>
            <person name="Yan J."/>
            <person name="Wang M."/>
            <person name="Ng V."/>
            <person name="Grigoriev I.V."/>
            <person name="Spatafora J.W."/>
            <person name="Magnuson J.K."/>
            <person name="Baker S.E."/>
            <person name="Pomraning K.R."/>
        </authorList>
    </citation>
    <scope>NUCLEOTIDE SEQUENCE [LARGE SCALE GENOMIC DNA]</scope>
    <source>
        <strain evidence="2 3">Phaff 52-87</strain>
    </source>
</reference>
<keyword evidence="3" id="KW-1185">Reference proteome</keyword>
<evidence type="ECO:0000256" key="1">
    <source>
        <dbReference type="SAM" id="Phobius"/>
    </source>
</evidence>
<organism evidence="2 3">
    <name type="scientific">Myxozyma melibiosi</name>
    <dbReference type="NCBI Taxonomy" id="54550"/>
    <lineage>
        <taxon>Eukaryota</taxon>
        <taxon>Fungi</taxon>
        <taxon>Dikarya</taxon>
        <taxon>Ascomycota</taxon>
        <taxon>Saccharomycotina</taxon>
        <taxon>Lipomycetes</taxon>
        <taxon>Lipomycetales</taxon>
        <taxon>Lipomycetaceae</taxon>
        <taxon>Myxozyma</taxon>
    </lineage>
</organism>
<keyword evidence="1" id="KW-0812">Transmembrane</keyword>
<protein>
    <submittedName>
        <fullName evidence="2">Uncharacterized protein</fullName>
    </submittedName>
</protein>
<sequence>MLCRFWFFGCTLTVLLYFICLFFNLFRICLSLCFSIFVSFVFSNFCMSFLFTLSLPAHTRL</sequence>
<feature type="transmembrane region" description="Helical" evidence="1">
    <location>
        <begin position="33"/>
        <end position="55"/>
    </location>
</feature>
<gene>
    <name evidence="2" type="ORF">BZA70DRAFT_286186</name>
</gene>
<accession>A0ABR1EY18</accession>
<feature type="transmembrane region" description="Helical" evidence="1">
    <location>
        <begin position="6"/>
        <end position="26"/>
    </location>
</feature>
<keyword evidence="1" id="KW-1133">Transmembrane helix</keyword>
<keyword evidence="1" id="KW-0472">Membrane</keyword>
<name>A0ABR1EY18_9ASCO</name>
<dbReference type="EMBL" id="JBBJBU010000018">
    <property type="protein sequence ID" value="KAK7202437.1"/>
    <property type="molecule type" value="Genomic_DNA"/>
</dbReference>
<comment type="caution">
    <text evidence="2">The sequence shown here is derived from an EMBL/GenBank/DDBJ whole genome shotgun (WGS) entry which is preliminary data.</text>
</comment>
<dbReference type="GeneID" id="90039355"/>
<dbReference type="RefSeq" id="XP_064765470.1">
    <property type="nucleotide sequence ID" value="XM_064913843.1"/>
</dbReference>